<name>A0A3P7ILB7_STRVU</name>
<keyword evidence="2" id="KW-1185">Reference proteome</keyword>
<dbReference type="EMBL" id="UYYB01016928">
    <property type="protein sequence ID" value="VDM70626.1"/>
    <property type="molecule type" value="Genomic_DNA"/>
</dbReference>
<gene>
    <name evidence="1" type="ORF">SVUK_LOCUS5624</name>
</gene>
<organism evidence="1 2">
    <name type="scientific">Strongylus vulgaris</name>
    <name type="common">Blood worm</name>
    <dbReference type="NCBI Taxonomy" id="40348"/>
    <lineage>
        <taxon>Eukaryota</taxon>
        <taxon>Metazoa</taxon>
        <taxon>Ecdysozoa</taxon>
        <taxon>Nematoda</taxon>
        <taxon>Chromadorea</taxon>
        <taxon>Rhabditida</taxon>
        <taxon>Rhabditina</taxon>
        <taxon>Rhabditomorpha</taxon>
        <taxon>Strongyloidea</taxon>
        <taxon>Strongylidae</taxon>
        <taxon>Strongylus</taxon>
    </lineage>
</organism>
<proteinExistence type="predicted"/>
<evidence type="ECO:0000313" key="2">
    <source>
        <dbReference type="Proteomes" id="UP000270094"/>
    </source>
</evidence>
<protein>
    <submittedName>
        <fullName evidence="1">Uncharacterized protein</fullName>
    </submittedName>
</protein>
<evidence type="ECO:0000313" key="1">
    <source>
        <dbReference type="EMBL" id="VDM70626.1"/>
    </source>
</evidence>
<dbReference type="AlphaFoldDB" id="A0A3P7ILB7"/>
<reference evidence="1 2" key="1">
    <citation type="submission" date="2018-11" db="EMBL/GenBank/DDBJ databases">
        <authorList>
            <consortium name="Pathogen Informatics"/>
        </authorList>
    </citation>
    <scope>NUCLEOTIDE SEQUENCE [LARGE SCALE GENOMIC DNA]</scope>
</reference>
<accession>A0A3P7ILB7</accession>
<dbReference type="Proteomes" id="UP000270094">
    <property type="component" value="Unassembled WGS sequence"/>
</dbReference>
<sequence>MIGYGKGMEGKGMLKLRINVKMDEWDYLTRLHIPYLSGTVPLTVASQWVKETAFRK</sequence>